<evidence type="ECO:0000313" key="2">
    <source>
        <dbReference type="EMBL" id="KAL2048286.1"/>
    </source>
</evidence>
<evidence type="ECO:0000256" key="1">
    <source>
        <dbReference type="SAM" id="MobiDB-lite"/>
    </source>
</evidence>
<dbReference type="Proteomes" id="UP001590950">
    <property type="component" value="Unassembled WGS sequence"/>
</dbReference>
<name>A0ABR4AU67_9LECA</name>
<accession>A0ABR4AU67</accession>
<protein>
    <submittedName>
        <fullName evidence="2">Uncharacterized protein</fullName>
    </submittedName>
</protein>
<feature type="region of interest" description="Disordered" evidence="1">
    <location>
        <begin position="150"/>
        <end position="201"/>
    </location>
</feature>
<dbReference type="EMBL" id="JBEFKJ010000001">
    <property type="protein sequence ID" value="KAL2048286.1"/>
    <property type="molecule type" value="Genomic_DNA"/>
</dbReference>
<proteinExistence type="predicted"/>
<sequence length="296" mass="33236">MQGMKIMGLPTTLYSGICTHSHIVCLFLRYPLEKSHFYGSSNSVAGQTTGITVPVDRHFSRTTSRSAIRSYLIDKFLSAKFLSASCHYTSRSSIFYCSTTVLSLINKDRNHQYLHPPLSTFHIMPHSSRGCDPSSQDRKKMAYVKYRRRGEARHHHYPLPTKHHDDVEVVSAKNTERRGNRPKSKHNSTEKHGASGSKTNHRQILTQQVEEERDDICSLRDSVPRNGIRRDENINRPYQPTDDLYNCDGSWRGVTSAPLPPASRYYGINSANAVGDGAGSTAKCGSRHSSAHALCM</sequence>
<comment type="caution">
    <text evidence="2">The sequence shown here is derived from an EMBL/GenBank/DDBJ whole genome shotgun (WGS) entry which is preliminary data.</text>
</comment>
<gene>
    <name evidence="2" type="ORF">N7G274_000197</name>
</gene>
<reference evidence="2 3" key="1">
    <citation type="submission" date="2024-09" db="EMBL/GenBank/DDBJ databases">
        <title>Rethinking Asexuality: The Enigmatic Case of Functional Sexual Genes in Lepraria (Stereocaulaceae).</title>
        <authorList>
            <person name="Doellman M."/>
            <person name="Sun Y."/>
            <person name="Barcenas-Pena A."/>
            <person name="Lumbsch H.T."/>
            <person name="Grewe F."/>
        </authorList>
    </citation>
    <scope>NUCLEOTIDE SEQUENCE [LARGE SCALE GENOMIC DNA]</scope>
    <source>
        <strain evidence="2 3">Mercado 3170</strain>
    </source>
</reference>
<organism evidence="2 3">
    <name type="scientific">Stereocaulon virgatum</name>
    <dbReference type="NCBI Taxonomy" id="373712"/>
    <lineage>
        <taxon>Eukaryota</taxon>
        <taxon>Fungi</taxon>
        <taxon>Dikarya</taxon>
        <taxon>Ascomycota</taxon>
        <taxon>Pezizomycotina</taxon>
        <taxon>Lecanoromycetes</taxon>
        <taxon>OSLEUM clade</taxon>
        <taxon>Lecanoromycetidae</taxon>
        <taxon>Lecanorales</taxon>
        <taxon>Lecanorineae</taxon>
        <taxon>Stereocaulaceae</taxon>
        <taxon>Stereocaulon</taxon>
    </lineage>
</organism>
<evidence type="ECO:0000313" key="3">
    <source>
        <dbReference type="Proteomes" id="UP001590950"/>
    </source>
</evidence>
<keyword evidence="3" id="KW-1185">Reference proteome</keyword>